<dbReference type="PROSITE" id="PS51257">
    <property type="entry name" value="PROKAR_LIPOPROTEIN"/>
    <property type="match status" value="1"/>
</dbReference>
<evidence type="ECO:0000256" key="2">
    <source>
        <dbReference type="ARBA" id="ARBA00009348"/>
    </source>
</evidence>
<reference evidence="7" key="1">
    <citation type="journal article" date="2019" name="Int. J. Syst. Evol. Microbiol.">
        <title>The Global Catalogue of Microorganisms (GCM) 10K type strain sequencing project: providing services to taxonomists for standard genome sequencing and annotation.</title>
        <authorList>
            <consortium name="The Broad Institute Genomics Platform"/>
            <consortium name="The Broad Institute Genome Sequencing Center for Infectious Disease"/>
            <person name="Wu L."/>
            <person name="Ma J."/>
        </authorList>
    </citation>
    <scope>NUCLEOTIDE SEQUENCE [LARGE SCALE GENOMIC DNA]</scope>
    <source>
        <strain evidence="7">KCTC 42903</strain>
    </source>
</reference>
<dbReference type="PANTHER" id="PTHR10628:SF30">
    <property type="entry name" value="EXO-ALPHA-SIALIDASE"/>
    <property type="match status" value="1"/>
</dbReference>
<evidence type="ECO:0000256" key="4">
    <source>
        <dbReference type="SAM" id="SignalP"/>
    </source>
</evidence>
<organism evidence="6 7">
    <name type="scientific">Gelatiniphilus marinus</name>
    <dbReference type="NCBI Taxonomy" id="1759464"/>
    <lineage>
        <taxon>Bacteria</taxon>
        <taxon>Pseudomonadati</taxon>
        <taxon>Bacteroidota</taxon>
        <taxon>Flavobacteriia</taxon>
        <taxon>Flavobacteriales</taxon>
        <taxon>Flavobacteriaceae</taxon>
        <taxon>Gelatiniphilus</taxon>
    </lineage>
</organism>
<sequence length="383" mass="43061">MIRSTVLLLMMVLLSSCKGKGNTETNQKNTEPINETPEFVALFNTGMEEGVACYRIPAIVTAPNGDLIAAIDQRVPGCGDLKWSKDINIIVRRSSDNGKTWTPIEMVIDFPEGKSASDPSMIVDKVTGDIFMFYNYMNLDTEKDIYYLHVMKSSDNGKTWSKPEDITSQIAKPEWHKDFKFITSGRGIQTRSGKLLHTMVNLNSGLHLFGSDDHGKTWYFIDTPILPADESKVIELADGTLMINARVNGKGIRYVHTSKDEGKTWETNPVPELIDPGCNASIIRYTSIEDGYEKNRIIFSNAQSENKRVNMSVRISYDEGKTWSKGKTIYPGSSAYSSLTVLKNGDIGLFFEKDEYQKNEFTSFSLEWLTDGKDSYKAPKKQN</sequence>
<dbReference type="CDD" id="cd15482">
    <property type="entry name" value="Sialidase_non-viral"/>
    <property type="match status" value="1"/>
</dbReference>
<evidence type="ECO:0000259" key="5">
    <source>
        <dbReference type="Pfam" id="PF13088"/>
    </source>
</evidence>
<protein>
    <recommendedName>
        <fullName evidence="3">exo-alpha-sialidase</fullName>
        <ecNumber evidence="3">3.2.1.18</ecNumber>
    </recommendedName>
</protein>
<dbReference type="Proteomes" id="UP001597441">
    <property type="component" value="Unassembled WGS sequence"/>
</dbReference>
<evidence type="ECO:0000256" key="3">
    <source>
        <dbReference type="ARBA" id="ARBA00012733"/>
    </source>
</evidence>
<feature type="chain" id="PRO_5046244197" description="exo-alpha-sialidase" evidence="4">
    <location>
        <begin position="20"/>
        <end position="383"/>
    </location>
</feature>
<dbReference type="RefSeq" id="WP_388014785.1">
    <property type="nucleotide sequence ID" value="NZ_JBHUDT010000001.1"/>
</dbReference>
<gene>
    <name evidence="6" type="ORF">ACFSQS_04580</name>
</gene>
<accession>A0ABW5JS69</accession>
<feature type="domain" description="Sialidase" evidence="5">
    <location>
        <begin position="84"/>
        <end position="348"/>
    </location>
</feature>
<evidence type="ECO:0000256" key="1">
    <source>
        <dbReference type="ARBA" id="ARBA00000427"/>
    </source>
</evidence>
<name>A0ABW5JS69_9FLAO</name>
<feature type="signal peptide" evidence="4">
    <location>
        <begin position="1"/>
        <end position="19"/>
    </location>
</feature>
<evidence type="ECO:0000313" key="7">
    <source>
        <dbReference type="Proteomes" id="UP001597441"/>
    </source>
</evidence>
<keyword evidence="4" id="KW-0732">Signal</keyword>
<dbReference type="EMBL" id="JBHULK010000001">
    <property type="protein sequence ID" value="MFD2534373.1"/>
    <property type="molecule type" value="Genomic_DNA"/>
</dbReference>
<dbReference type="InterPro" id="IPR036278">
    <property type="entry name" value="Sialidase_sf"/>
</dbReference>
<comment type="caution">
    <text evidence="6">The sequence shown here is derived from an EMBL/GenBank/DDBJ whole genome shotgun (WGS) entry which is preliminary data.</text>
</comment>
<evidence type="ECO:0000313" key="6">
    <source>
        <dbReference type="EMBL" id="MFD2534373.1"/>
    </source>
</evidence>
<dbReference type="InterPro" id="IPR026856">
    <property type="entry name" value="Sialidase_fam"/>
</dbReference>
<dbReference type="Gene3D" id="2.120.10.10">
    <property type="match status" value="1"/>
</dbReference>
<dbReference type="PANTHER" id="PTHR10628">
    <property type="entry name" value="SIALIDASE"/>
    <property type="match status" value="1"/>
</dbReference>
<comment type="similarity">
    <text evidence="2">Belongs to the glycosyl hydrolase 33 family.</text>
</comment>
<dbReference type="InterPro" id="IPR011040">
    <property type="entry name" value="Sialidase"/>
</dbReference>
<proteinExistence type="inferred from homology"/>
<dbReference type="Pfam" id="PF13088">
    <property type="entry name" value="BNR_2"/>
    <property type="match status" value="1"/>
</dbReference>
<keyword evidence="7" id="KW-1185">Reference proteome</keyword>
<dbReference type="EC" id="3.2.1.18" evidence="3"/>
<dbReference type="SUPFAM" id="SSF50939">
    <property type="entry name" value="Sialidases"/>
    <property type="match status" value="1"/>
</dbReference>
<comment type="catalytic activity">
    <reaction evidence="1">
        <text>Hydrolysis of alpha-(2-&gt;3)-, alpha-(2-&gt;6)-, alpha-(2-&gt;8)- glycosidic linkages of terminal sialic acid residues in oligosaccharides, glycoproteins, glycolipids, colominic acid and synthetic substrates.</text>
        <dbReference type="EC" id="3.2.1.18"/>
    </reaction>
</comment>